<feature type="compositionally biased region" description="Low complexity" evidence="1">
    <location>
        <begin position="219"/>
        <end position="240"/>
    </location>
</feature>
<feature type="compositionally biased region" description="Polar residues" evidence="1">
    <location>
        <begin position="636"/>
        <end position="648"/>
    </location>
</feature>
<feature type="compositionally biased region" description="Polar residues" evidence="1">
    <location>
        <begin position="1002"/>
        <end position="1015"/>
    </location>
</feature>
<feature type="compositionally biased region" description="Basic and acidic residues" evidence="1">
    <location>
        <begin position="1372"/>
        <end position="1390"/>
    </location>
</feature>
<dbReference type="InterPro" id="IPR022189">
    <property type="entry name" value="SMTN"/>
</dbReference>
<evidence type="ECO:0000313" key="4">
    <source>
        <dbReference type="Proteomes" id="UP001152759"/>
    </source>
</evidence>
<feature type="compositionally biased region" description="Low complexity" evidence="1">
    <location>
        <begin position="876"/>
        <end position="899"/>
    </location>
</feature>
<feature type="compositionally biased region" description="Low complexity" evidence="1">
    <location>
        <begin position="576"/>
        <end position="587"/>
    </location>
</feature>
<feature type="compositionally biased region" description="Low complexity" evidence="1">
    <location>
        <begin position="816"/>
        <end position="828"/>
    </location>
</feature>
<feature type="compositionally biased region" description="Low complexity" evidence="1">
    <location>
        <begin position="1256"/>
        <end position="1269"/>
    </location>
</feature>
<gene>
    <name evidence="3" type="ORF">BEMITA_LOCUS13035</name>
</gene>
<feature type="compositionally biased region" description="Polar residues" evidence="1">
    <location>
        <begin position="925"/>
        <end position="950"/>
    </location>
</feature>
<proteinExistence type="predicted"/>
<protein>
    <recommendedName>
        <fullName evidence="2">Smoothelin domain-containing protein</fullName>
    </recommendedName>
</protein>
<feature type="compositionally biased region" description="Polar residues" evidence="1">
    <location>
        <begin position="1112"/>
        <end position="1121"/>
    </location>
</feature>
<feature type="compositionally biased region" description="Polar residues" evidence="1">
    <location>
        <begin position="693"/>
        <end position="704"/>
    </location>
</feature>
<feature type="region of interest" description="Disordered" evidence="1">
    <location>
        <begin position="1154"/>
        <end position="1175"/>
    </location>
</feature>
<feature type="compositionally biased region" description="Basic and acidic residues" evidence="1">
    <location>
        <begin position="1202"/>
        <end position="1215"/>
    </location>
</feature>
<evidence type="ECO:0000259" key="2">
    <source>
        <dbReference type="Pfam" id="PF12510"/>
    </source>
</evidence>
<feature type="compositionally biased region" description="Polar residues" evidence="1">
    <location>
        <begin position="964"/>
        <end position="993"/>
    </location>
</feature>
<keyword evidence="4" id="KW-1185">Reference proteome</keyword>
<feature type="region of interest" description="Disordered" evidence="1">
    <location>
        <begin position="385"/>
        <end position="452"/>
    </location>
</feature>
<feature type="region of interest" description="Disordered" evidence="1">
    <location>
        <begin position="774"/>
        <end position="1121"/>
    </location>
</feature>
<feature type="region of interest" description="Disordered" evidence="1">
    <location>
        <begin position="477"/>
        <end position="709"/>
    </location>
</feature>
<feature type="compositionally biased region" description="Polar residues" evidence="1">
    <location>
        <begin position="151"/>
        <end position="166"/>
    </location>
</feature>
<feature type="domain" description="Smoothelin" evidence="2">
    <location>
        <begin position="2"/>
        <end position="44"/>
    </location>
</feature>
<feature type="compositionally biased region" description="Polar residues" evidence="1">
    <location>
        <begin position="774"/>
        <end position="787"/>
    </location>
</feature>
<feature type="compositionally biased region" description="Basic and acidic residues" evidence="1">
    <location>
        <begin position="1086"/>
        <end position="1108"/>
    </location>
</feature>
<feature type="compositionally biased region" description="Basic and acidic residues" evidence="1">
    <location>
        <begin position="385"/>
        <end position="397"/>
    </location>
</feature>
<feature type="compositionally biased region" description="Polar residues" evidence="1">
    <location>
        <begin position="202"/>
        <end position="218"/>
    </location>
</feature>
<feature type="compositionally biased region" description="Low complexity" evidence="1">
    <location>
        <begin position="1061"/>
        <end position="1079"/>
    </location>
</feature>
<evidence type="ECO:0000256" key="1">
    <source>
        <dbReference type="SAM" id="MobiDB-lite"/>
    </source>
</evidence>
<feature type="compositionally biased region" description="Low complexity" evidence="1">
    <location>
        <begin position="1016"/>
        <end position="1030"/>
    </location>
</feature>
<reference evidence="3" key="1">
    <citation type="submission" date="2021-12" db="EMBL/GenBank/DDBJ databases">
        <authorList>
            <person name="King R."/>
        </authorList>
    </citation>
    <scope>NUCLEOTIDE SEQUENCE</scope>
</reference>
<feature type="region of interest" description="Disordered" evidence="1">
    <location>
        <begin position="1347"/>
        <end position="1390"/>
    </location>
</feature>
<organism evidence="3 4">
    <name type="scientific">Bemisia tabaci</name>
    <name type="common">Sweetpotato whitefly</name>
    <name type="synonym">Aleurodes tabaci</name>
    <dbReference type="NCBI Taxonomy" id="7038"/>
    <lineage>
        <taxon>Eukaryota</taxon>
        <taxon>Metazoa</taxon>
        <taxon>Ecdysozoa</taxon>
        <taxon>Arthropoda</taxon>
        <taxon>Hexapoda</taxon>
        <taxon>Insecta</taxon>
        <taxon>Pterygota</taxon>
        <taxon>Neoptera</taxon>
        <taxon>Paraneoptera</taxon>
        <taxon>Hemiptera</taxon>
        <taxon>Sternorrhyncha</taxon>
        <taxon>Aleyrodoidea</taxon>
        <taxon>Aleyrodidae</taxon>
        <taxon>Aleyrodinae</taxon>
        <taxon>Bemisia</taxon>
    </lineage>
</organism>
<feature type="region of interest" description="Disordered" evidence="1">
    <location>
        <begin position="1194"/>
        <end position="1309"/>
    </location>
</feature>
<dbReference type="Proteomes" id="UP001152759">
    <property type="component" value="Chromosome 8"/>
</dbReference>
<dbReference type="Pfam" id="PF12510">
    <property type="entry name" value="Smoothelin"/>
    <property type="match status" value="1"/>
</dbReference>
<accession>A0A9P0ANU4</accession>
<feature type="compositionally biased region" description="Low complexity" evidence="1">
    <location>
        <begin position="654"/>
        <end position="670"/>
    </location>
</feature>
<feature type="compositionally biased region" description="Basic and acidic residues" evidence="1">
    <location>
        <begin position="951"/>
        <end position="963"/>
    </location>
</feature>
<feature type="compositionally biased region" description="Acidic residues" evidence="1">
    <location>
        <begin position="1154"/>
        <end position="1164"/>
    </location>
</feature>
<feature type="compositionally biased region" description="Basic and acidic residues" evidence="1">
    <location>
        <begin position="497"/>
        <end position="508"/>
    </location>
</feature>
<evidence type="ECO:0000313" key="3">
    <source>
        <dbReference type="EMBL" id="CAH0394775.1"/>
    </source>
</evidence>
<name>A0A9P0ANU4_BEMTA</name>
<dbReference type="EMBL" id="OU963869">
    <property type="protein sequence ID" value="CAH0394775.1"/>
    <property type="molecule type" value="Genomic_DNA"/>
</dbReference>
<feature type="compositionally biased region" description="Basic and acidic residues" evidence="1">
    <location>
        <begin position="1275"/>
        <end position="1285"/>
    </location>
</feature>
<feature type="region of interest" description="Disordered" evidence="1">
    <location>
        <begin position="151"/>
        <end position="255"/>
    </location>
</feature>
<sequence length="1511" mass="166998">MATDVSGDLNLIQDEDVLRKMWSQADDYDRKKEIRLRMYKLREQRLKSYYTGDAITAITDTPPARKHAAVTHAESITDQGFMTMKDKEIRDSESPTRDLQQRQGNEKYWTTVQDTTTSSTGDDKNFTKTYSRTSDAKAAVDDNTQVQVSAKEQSLHSAATEVTDNATTKKEQLKLQAALSSASETVGPNGERISSKSEQEESNFTSHSTTESKSATGYSKSWQSSSSSSSSSRRVYSSSSTTQDNAIQNRRTSTDRKAITSVDDVLDNVSSTRKSYNVDETDFKNTEIRNSDYKTKRDFSTVEKSSTDEVKQVSTTKDSVRKSSDYDNSNLTYFRSNRDVPYTDNTDDADYEINVKITTNSSVKNQRNVPEKTSTKVTERVFDDNVRNESNKEDSYFTKEYSTRTSSKTVSQSNDVNTYETNKATSPTENVSRKGIIKHPSSLDLPKESADSQYMTTYQQSYQRINVENSPTHNAFASSLRASPDRSPVSSPTRSKSVTDRSSPERKLRSSPTRGSPERKFKTTPTRTPTSPERKFRTSPTTNSPDKDRRISVGSYTVETPRSPVRKVSDITPSRTSVTSTSTVTTSKQKRKFSSTKSKESSKKKASTPSVSPSASPTRQLTDAPDSAVESDNDSDASQATYSKSPVNFKQAFETTTTTTTAASTRSTSEQTRKSSLKKTSVSGESPRPIDKTPQSPERTSPSRTPVVEELIKPKTAYSECGLDCETKIDENIISKNVVTETSTAVNEPTVKPEKTFTAGETCEIEFTIRKNSASKGPEPITQSPIFNNVRDKSPEYSSEGSVGKEVKRMRSPVKESPSSNRSSPERSAFAPIKQFRTSPEIKKTTEPSYPAEKLRKTSNTAPITDAPVGRKPSLKRSSPTKVSSPTRSVSSSASPASSPERRSPQNKIRKPSASAPVSEETEVIESTQETRITRKTSVPRSNSKQSLTKKQPELKTPVKDRVTQGTRIPSSTDLRSSSVTRKTNRASETITITKKAPSKPTEVTRTPQRGPSNSNLKTVKTTLTATVNASPRYSSPVRKPGTPTQIARLKPSPVRGTGPSNTTTNRVTSRSEVTVTVSPSRKPVPKKETPSMKPRSHEAPKRPESPLRKPTTFSKDAKTSSLRALQLICSQEINKTENVDNFEYEVDIDENNLEDELPPDDFASDVTDRENVRTTTRSVVTKTVTTKVTPAKKPSVQALKSDNKYNRSSNEKLISRLATPKKQPTKPEIVTPKTSRVPTKVSPGKTPVTKKAPLTKKGSTGSTTGTKKTITKKSSKDSIKRVDDDSSSCSEDELHDVSITVDSSERDQKYVEELEEIRRRDESEHGSKVFATSNKDSSLLSVIVQLPSSSRESSPDYASRSQYSAAVSDDGSEKPVRYADRVSEPEDSDVNMKVKSADFLRAEGRIYEQVTDLDEESESETTKVDVSVADRVSKFLQSTKTSNTTTTSTTEVQSKKDKSVLKAAALFDKIVEDQYVPVGPSNKVIDIYSKQFPGHEAVTSRIDQINIKKS</sequence>
<feature type="compositionally biased region" description="Polar residues" evidence="1">
    <location>
        <begin position="241"/>
        <end position="251"/>
    </location>
</feature>
<feature type="compositionally biased region" description="Polar residues" evidence="1">
    <location>
        <begin position="403"/>
        <end position="430"/>
    </location>
</feature>
<feature type="compositionally biased region" description="Low complexity" evidence="1">
    <location>
        <begin position="607"/>
        <end position="618"/>
    </location>
</feature>